<dbReference type="EMBL" id="JAUUTY010000003">
    <property type="protein sequence ID" value="KAK1664471.1"/>
    <property type="molecule type" value="Genomic_DNA"/>
</dbReference>
<keyword evidence="2" id="KW-0805">Transcription regulation</keyword>
<dbReference type="PANTHER" id="PTHR48019">
    <property type="entry name" value="SERUM RESPONSE FACTOR HOMOLOG"/>
    <property type="match status" value="1"/>
</dbReference>
<gene>
    <name evidence="7" type="ORF">QYE76_052630</name>
</gene>
<dbReference type="GO" id="GO:0005634">
    <property type="term" value="C:nucleus"/>
    <property type="evidence" value="ECO:0007669"/>
    <property type="project" value="UniProtKB-SubCell"/>
</dbReference>
<organism evidence="7 8">
    <name type="scientific">Lolium multiflorum</name>
    <name type="common">Italian ryegrass</name>
    <name type="synonym">Lolium perenne subsp. multiflorum</name>
    <dbReference type="NCBI Taxonomy" id="4521"/>
    <lineage>
        <taxon>Eukaryota</taxon>
        <taxon>Viridiplantae</taxon>
        <taxon>Streptophyta</taxon>
        <taxon>Embryophyta</taxon>
        <taxon>Tracheophyta</taxon>
        <taxon>Spermatophyta</taxon>
        <taxon>Magnoliopsida</taxon>
        <taxon>Liliopsida</taxon>
        <taxon>Poales</taxon>
        <taxon>Poaceae</taxon>
        <taxon>BOP clade</taxon>
        <taxon>Pooideae</taxon>
        <taxon>Poodae</taxon>
        <taxon>Poeae</taxon>
        <taxon>Poeae Chloroplast Group 2 (Poeae type)</taxon>
        <taxon>Loliodinae</taxon>
        <taxon>Loliinae</taxon>
        <taxon>Lolium</taxon>
    </lineage>
</organism>
<dbReference type="InterPro" id="IPR002100">
    <property type="entry name" value="TF_MADSbox"/>
</dbReference>
<evidence type="ECO:0000313" key="8">
    <source>
        <dbReference type="Proteomes" id="UP001231189"/>
    </source>
</evidence>
<dbReference type="AlphaFoldDB" id="A0AAD8SU97"/>
<evidence type="ECO:0000256" key="1">
    <source>
        <dbReference type="ARBA" id="ARBA00004123"/>
    </source>
</evidence>
<evidence type="ECO:0000256" key="3">
    <source>
        <dbReference type="ARBA" id="ARBA00023125"/>
    </source>
</evidence>
<evidence type="ECO:0000256" key="2">
    <source>
        <dbReference type="ARBA" id="ARBA00023015"/>
    </source>
</evidence>
<name>A0AAD8SU97_LOLMU</name>
<dbReference type="SUPFAM" id="SSF55455">
    <property type="entry name" value="SRF-like"/>
    <property type="match status" value="1"/>
</dbReference>
<dbReference type="GO" id="GO:0000981">
    <property type="term" value="F:DNA-binding transcription factor activity, RNA polymerase II-specific"/>
    <property type="evidence" value="ECO:0007669"/>
    <property type="project" value="InterPro"/>
</dbReference>
<dbReference type="SMART" id="SM00432">
    <property type="entry name" value="MADS"/>
    <property type="match status" value="1"/>
</dbReference>
<feature type="domain" description="MADS-box" evidence="6">
    <location>
        <begin position="1"/>
        <end position="50"/>
    </location>
</feature>
<dbReference type="InterPro" id="IPR033897">
    <property type="entry name" value="SRF-like_MADS-box"/>
</dbReference>
<dbReference type="Proteomes" id="UP001231189">
    <property type="component" value="Unassembled WGS sequence"/>
</dbReference>
<proteinExistence type="predicted"/>
<dbReference type="GO" id="GO:0045944">
    <property type="term" value="P:positive regulation of transcription by RNA polymerase II"/>
    <property type="evidence" value="ECO:0007669"/>
    <property type="project" value="InterPro"/>
</dbReference>
<dbReference type="PROSITE" id="PS50066">
    <property type="entry name" value="MADS_BOX_2"/>
    <property type="match status" value="1"/>
</dbReference>
<reference evidence="7" key="1">
    <citation type="submission" date="2023-07" db="EMBL/GenBank/DDBJ databases">
        <title>A chromosome-level genome assembly of Lolium multiflorum.</title>
        <authorList>
            <person name="Chen Y."/>
            <person name="Copetti D."/>
            <person name="Kolliker R."/>
            <person name="Studer B."/>
        </authorList>
    </citation>
    <scope>NUCLEOTIDE SEQUENCE</scope>
    <source>
        <strain evidence="7">02402/16</strain>
        <tissue evidence="7">Leaf</tissue>
    </source>
</reference>
<evidence type="ECO:0000256" key="4">
    <source>
        <dbReference type="ARBA" id="ARBA00023163"/>
    </source>
</evidence>
<dbReference type="PRINTS" id="PR00404">
    <property type="entry name" value="MADSDOMAIN"/>
</dbReference>
<dbReference type="Gene3D" id="3.40.1810.10">
    <property type="entry name" value="Transcription factor, MADS-box"/>
    <property type="match status" value="1"/>
</dbReference>
<dbReference type="Pfam" id="PF00319">
    <property type="entry name" value="SRF-TF"/>
    <property type="match status" value="1"/>
</dbReference>
<sequence>MARKKVTLQYIPNDSTRRGTFKKRRRGLMKKASELSILCDVKTCVVVYGEGESAPEVFPSTDEGLAILTQFKNMPELDQCKKMMNQEGFLRQRIDKLREQVHKSGRDCRDREIRYLLHKAMVGNLPGLEGLSIEELTSVGWKVEVLLKSIGDRITKIRGLRSLYQPSRQAQPSPDAYLAGGADMGAPAMYQAHAPPVQERWLDMVSSGSGGDLSTVVYSGLNGSHDGAGSGTSASAGDDVMQPFDLGAGFAWQWAASPLPSPMSSFLTPMSAGRG</sequence>
<dbReference type="GO" id="GO:0000987">
    <property type="term" value="F:cis-regulatory region sequence-specific DNA binding"/>
    <property type="evidence" value="ECO:0007669"/>
    <property type="project" value="InterPro"/>
</dbReference>
<evidence type="ECO:0000256" key="5">
    <source>
        <dbReference type="ARBA" id="ARBA00023242"/>
    </source>
</evidence>
<evidence type="ECO:0000259" key="6">
    <source>
        <dbReference type="PROSITE" id="PS50066"/>
    </source>
</evidence>
<accession>A0AAD8SU97</accession>
<dbReference type="InterPro" id="IPR050142">
    <property type="entry name" value="MADS-box/MEF2_TF"/>
</dbReference>
<evidence type="ECO:0000313" key="7">
    <source>
        <dbReference type="EMBL" id="KAK1664471.1"/>
    </source>
</evidence>
<keyword evidence="3" id="KW-0238">DNA-binding</keyword>
<comment type="caution">
    <text evidence="7">The sequence shown here is derived from an EMBL/GenBank/DDBJ whole genome shotgun (WGS) entry which is preliminary data.</text>
</comment>
<comment type="subcellular location">
    <subcellularLocation>
        <location evidence="1">Nucleus</location>
    </subcellularLocation>
</comment>
<protein>
    <recommendedName>
        <fullName evidence="6">MADS-box domain-containing protein</fullName>
    </recommendedName>
</protein>
<dbReference type="CDD" id="cd00266">
    <property type="entry name" value="MADS_SRF_like"/>
    <property type="match status" value="1"/>
</dbReference>
<keyword evidence="5" id="KW-0539">Nucleus</keyword>
<dbReference type="InterPro" id="IPR036879">
    <property type="entry name" value="TF_MADSbox_sf"/>
</dbReference>
<dbReference type="GO" id="GO:0046983">
    <property type="term" value="F:protein dimerization activity"/>
    <property type="evidence" value="ECO:0007669"/>
    <property type="project" value="InterPro"/>
</dbReference>
<keyword evidence="8" id="KW-1185">Reference proteome</keyword>
<keyword evidence="4" id="KW-0804">Transcription</keyword>